<feature type="domain" description="COQ9 C-terminal" evidence="8">
    <location>
        <begin position="131"/>
        <end position="199"/>
    </location>
</feature>
<evidence type="ECO:0000256" key="7">
    <source>
        <dbReference type="SAM" id="MobiDB-lite"/>
    </source>
</evidence>
<dbReference type="Pfam" id="PF08511">
    <property type="entry name" value="COQ9"/>
    <property type="match status" value="1"/>
</dbReference>
<dbReference type="RefSeq" id="WP_088662739.1">
    <property type="nucleotide sequence ID" value="NZ_CP021404.1"/>
</dbReference>
<comment type="pathway">
    <text evidence="1">Cofactor biosynthesis; ubiquinone biosynthesis.</text>
</comment>
<dbReference type="GO" id="GO:0006744">
    <property type="term" value="P:ubiquinone biosynthetic process"/>
    <property type="evidence" value="ECO:0007669"/>
    <property type="project" value="UniProtKB-KW"/>
</dbReference>
<evidence type="ECO:0000256" key="6">
    <source>
        <dbReference type="ARBA" id="ARBA00058104"/>
    </source>
</evidence>
<keyword evidence="10" id="KW-1185">Reference proteome</keyword>
<feature type="region of interest" description="Disordered" evidence="7">
    <location>
        <begin position="1"/>
        <end position="22"/>
    </location>
</feature>
<dbReference type="EMBL" id="CP021404">
    <property type="protein sequence ID" value="ATI43094.1"/>
    <property type="molecule type" value="Genomic_DNA"/>
</dbReference>
<evidence type="ECO:0000259" key="8">
    <source>
        <dbReference type="Pfam" id="PF08511"/>
    </source>
</evidence>
<dbReference type="PANTHER" id="PTHR21427">
    <property type="entry name" value="UBIQUINONE BIOSYNTHESIS PROTEIN COQ9, MITOCHONDRIAL"/>
    <property type="match status" value="1"/>
</dbReference>
<dbReference type="KEGG" id="cmag:CBW24_14500"/>
<evidence type="ECO:0000313" key="10">
    <source>
        <dbReference type="Proteomes" id="UP000219050"/>
    </source>
</evidence>
<organism evidence="9 10">
    <name type="scientific">Pacificitalea manganoxidans</name>
    <dbReference type="NCBI Taxonomy" id="1411902"/>
    <lineage>
        <taxon>Bacteria</taxon>
        <taxon>Pseudomonadati</taxon>
        <taxon>Pseudomonadota</taxon>
        <taxon>Alphaproteobacteria</taxon>
        <taxon>Rhodobacterales</taxon>
        <taxon>Paracoccaceae</taxon>
        <taxon>Pacificitalea</taxon>
    </lineage>
</organism>
<evidence type="ECO:0000256" key="2">
    <source>
        <dbReference type="ARBA" id="ARBA00010766"/>
    </source>
</evidence>
<feature type="region of interest" description="Disordered" evidence="7">
    <location>
        <begin position="228"/>
        <end position="280"/>
    </location>
</feature>
<dbReference type="InterPro" id="IPR013718">
    <property type="entry name" value="COQ9_C"/>
</dbReference>
<dbReference type="NCBIfam" id="TIGR02396">
    <property type="entry name" value="diverge_rpsU"/>
    <property type="match status" value="1"/>
</dbReference>
<evidence type="ECO:0000256" key="5">
    <source>
        <dbReference type="ARBA" id="ARBA00023121"/>
    </source>
</evidence>
<evidence type="ECO:0000313" key="9">
    <source>
        <dbReference type="EMBL" id="ATI43094.1"/>
    </source>
</evidence>
<dbReference type="GO" id="GO:0008289">
    <property type="term" value="F:lipid binding"/>
    <property type="evidence" value="ECO:0007669"/>
    <property type="project" value="UniProtKB-KW"/>
</dbReference>
<proteinExistence type="inferred from homology"/>
<dbReference type="InterPro" id="IPR012762">
    <property type="entry name" value="Ubiq_biosynth_COQ9"/>
</dbReference>
<dbReference type="AlphaFoldDB" id="A0A291M2G9"/>
<keyword evidence="9" id="KW-0830">Ubiquinone</keyword>
<keyword evidence="5" id="KW-0446">Lipid-binding</keyword>
<sequence length="280" mass="30655">MTTDTNASPYPGPQPDPANPDLRSRLLDAALPHVAFDGWSEETFRRACDDAGVSRDLGRLTCPRGAVDLAVAYHRRGDQRMIARLNEADLTGLRFSAKVARAVRFRIEAGDREAVRRGSTLFALPQHARTGTGLIWDTADAIWTALGDSSEDLNWYTKRATLSAVYGSTVLFWLGDDSLDHAATWDFLDRRIENVMQFEKLKGRVRDNAALKPLTALPGWLASKVRAPRADRGHDMPGRWSPPIDPTRRPGPAATPGRDKVAGSAPLSEDGPVPPSATPR</sequence>
<comment type="function">
    <text evidence="6">Membrane-associated protein that warps the membrane surface to access and bind aromatic isoprenes with high specificity, including ubiquinone (CoQ) isoprene intermediates and presents them directly to COQ7, therefore facilitating the COQ7-mediated hydroxylase step. Participates in the biosynthesis of coenzyme Q, also named ubiquinone, an essential lipid-soluble electron transporter for aerobic cellular respiration.</text>
</comment>
<evidence type="ECO:0000256" key="3">
    <source>
        <dbReference type="ARBA" id="ARBA00022688"/>
    </source>
</evidence>
<gene>
    <name evidence="9" type="ORF">CBW24_14500</name>
</gene>
<dbReference type="OrthoDB" id="7201143at2"/>
<comment type="similarity">
    <text evidence="2">Belongs to the COQ9 family.</text>
</comment>
<keyword evidence="3" id="KW-0831">Ubiquinone biosynthesis</keyword>
<protein>
    <submittedName>
        <fullName evidence="9">Ubiquinone biosynthesis protein</fullName>
    </submittedName>
</protein>
<dbReference type="Proteomes" id="UP000219050">
    <property type="component" value="Chromosome"/>
</dbReference>
<feature type="compositionally biased region" description="Basic and acidic residues" evidence="7">
    <location>
        <begin position="228"/>
        <end position="237"/>
    </location>
</feature>
<reference evidence="9 10" key="1">
    <citation type="submission" date="2017-05" db="EMBL/GenBank/DDBJ databases">
        <title>Comparative genomic and metabolic analysis of manganese-oxidizing mechanisms in Celeribater manganoxidans DY25T: its adaption to the environment of polymetallic nodule.</title>
        <authorList>
            <person name="Wang X."/>
        </authorList>
    </citation>
    <scope>NUCLEOTIDE SEQUENCE [LARGE SCALE GENOMIC DNA]</scope>
    <source>
        <strain evidence="9 10">DY25</strain>
    </source>
</reference>
<keyword evidence="4" id="KW-0809">Transit peptide</keyword>
<dbReference type="Gene3D" id="1.10.357.10">
    <property type="entry name" value="Tetracycline Repressor, domain 2"/>
    <property type="match status" value="1"/>
</dbReference>
<evidence type="ECO:0000256" key="4">
    <source>
        <dbReference type="ARBA" id="ARBA00022946"/>
    </source>
</evidence>
<evidence type="ECO:0000256" key="1">
    <source>
        <dbReference type="ARBA" id="ARBA00004749"/>
    </source>
</evidence>
<accession>A0A291M2G9</accession>
<dbReference type="PANTHER" id="PTHR21427:SF19">
    <property type="entry name" value="UBIQUINONE BIOSYNTHESIS PROTEIN COQ9, MITOCHONDRIAL"/>
    <property type="match status" value="1"/>
</dbReference>
<name>A0A291M2G9_9RHOB</name>